<evidence type="ECO:0000256" key="2">
    <source>
        <dbReference type="ARBA" id="ARBA00022448"/>
    </source>
</evidence>
<dbReference type="SMART" id="SM00382">
    <property type="entry name" value="AAA"/>
    <property type="match status" value="1"/>
</dbReference>
<dbReference type="InterPro" id="IPR003439">
    <property type="entry name" value="ABC_transporter-like_ATP-bd"/>
</dbReference>
<protein>
    <recommendedName>
        <fullName evidence="5">ABC transporter domain-containing protein</fullName>
    </recommendedName>
</protein>
<feature type="domain" description="ABC transporter" evidence="5">
    <location>
        <begin position="2"/>
        <end position="198"/>
    </location>
</feature>
<comment type="similarity">
    <text evidence="1">Belongs to the ABC transporter superfamily.</text>
</comment>
<dbReference type="PANTHER" id="PTHR42711">
    <property type="entry name" value="ABC TRANSPORTER ATP-BINDING PROTEIN"/>
    <property type="match status" value="1"/>
</dbReference>
<dbReference type="SUPFAM" id="SSF52540">
    <property type="entry name" value="P-loop containing nucleoside triphosphate hydrolases"/>
    <property type="match status" value="1"/>
</dbReference>
<proteinExistence type="inferred from homology"/>
<evidence type="ECO:0000256" key="3">
    <source>
        <dbReference type="ARBA" id="ARBA00022741"/>
    </source>
</evidence>
<evidence type="ECO:0000256" key="4">
    <source>
        <dbReference type="ARBA" id="ARBA00022840"/>
    </source>
</evidence>
<evidence type="ECO:0000259" key="5">
    <source>
        <dbReference type="PROSITE" id="PS50893"/>
    </source>
</evidence>
<dbReference type="InterPro" id="IPR050763">
    <property type="entry name" value="ABC_transporter_ATP-binding"/>
</dbReference>
<dbReference type="AlphaFoldDB" id="A0A0F9FXN2"/>
<dbReference type="InterPro" id="IPR003593">
    <property type="entry name" value="AAA+_ATPase"/>
</dbReference>
<organism evidence="6">
    <name type="scientific">marine sediment metagenome</name>
    <dbReference type="NCBI Taxonomy" id="412755"/>
    <lineage>
        <taxon>unclassified sequences</taxon>
        <taxon>metagenomes</taxon>
        <taxon>ecological metagenomes</taxon>
    </lineage>
</organism>
<dbReference type="GO" id="GO:0005524">
    <property type="term" value="F:ATP binding"/>
    <property type="evidence" value="ECO:0007669"/>
    <property type="project" value="UniProtKB-KW"/>
</dbReference>
<keyword evidence="3" id="KW-0547">Nucleotide-binding</keyword>
<accession>A0A0F9FXN2</accession>
<reference evidence="6" key="1">
    <citation type="journal article" date="2015" name="Nature">
        <title>Complex archaea that bridge the gap between prokaryotes and eukaryotes.</title>
        <authorList>
            <person name="Spang A."/>
            <person name="Saw J.H."/>
            <person name="Jorgensen S.L."/>
            <person name="Zaremba-Niedzwiedzka K."/>
            <person name="Martijn J."/>
            <person name="Lind A.E."/>
            <person name="van Eijk R."/>
            <person name="Schleper C."/>
            <person name="Guy L."/>
            <person name="Ettema T.J."/>
        </authorList>
    </citation>
    <scope>NUCLEOTIDE SEQUENCE</scope>
</reference>
<dbReference type="GO" id="GO:0016887">
    <property type="term" value="F:ATP hydrolysis activity"/>
    <property type="evidence" value="ECO:0007669"/>
    <property type="project" value="InterPro"/>
</dbReference>
<evidence type="ECO:0000313" key="6">
    <source>
        <dbReference type="EMBL" id="KKL91174.1"/>
    </source>
</evidence>
<keyword evidence="4" id="KW-0067">ATP-binding</keyword>
<dbReference type="PROSITE" id="PS50893">
    <property type="entry name" value="ABC_TRANSPORTER_2"/>
    <property type="match status" value="1"/>
</dbReference>
<gene>
    <name evidence="6" type="ORF">LCGC14_1897310</name>
</gene>
<name>A0A0F9FXN2_9ZZZZ</name>
<dbReference type="InterPro" id="IPR027417">
    <property type="entry name" value="P-loop_NTPase"/>
</dbReference>
<keyword evidence="2" id="KW-0813">Transport</keyword>
<dbReference type="EMBL" id="LAZR01019801">
    <property type="protein sequence ID" value="KKL91174.1"/>
    <property type="molecule type" value="Genomic_DNA"/>
</dbReference>
<sequence length="203" mass="22505">MIEVIGLNKQFSDNVVFKDYSKVFSDQKGCIEAPNGQGKTTLLMMLAGLEKPQSGSLLFAGNRLSTPTKTVAIASDRIALPDFLTANQIIDLSVNTLGYDWPHSLVNGFNFNAFLNTRFEALSSGNQKKCQLILALMRKSPYLLLDEPSAALDQTSILYLLSQLDAYLADKPNGQISLLAMSQLYLLSMALSVSRYEYHKRKK</sequence>
<evidence type="ECO:0000256" key="1">
    <source>
        <dbReference type="ARBA" id="ARBA00005417"/>
    </source>
</evidence>
<dbReference type="PANTHER" id="PTHR42711:SF5">
    <property type="entry name" value="ABC TRANSPORTER ATP-BINDING PROTEIN NATA"/>
    <property type="match status" value="1"/>
</dbReference>
<comment type="caution">
    <text evidence="6">The sequence shown here is derived from an EMBL/GenBank/DDBJ whole genome shotgun (WGS) entry which is preliminary data.</text>
</comment>
<dbReference type="Gene3D" id="3.40.50.300">
    <property type="entry name" value="P-loop containing nucleotide triphosphate hydrolases"/>
    <property type="match status" value="1"/>
</dbReference>
<dbReference type="Pfam" id="PF00005">
    <property type="entry name" value="ABC_tran"/>
    <property type="match status" value="1"/>
</dbReference>